<sequence length="68" mass="7643">MPDESCRNCGGKLFENTKCSQCFKPTSMIYNDCATCTQEQFHSICMSYQANTVPSIELDNYSQVVVMA</sequence>
<proteinExistence type="predicted"/>
<protein>
    <submittedName>
        <fullName evidence="1">Uncharacterized protein</fullName>
    </submittedName>
</protein>
<name>A0A075HFH2_9ARCH</name>
<dbReference type="EMBL" id="KF900950">
    <property type="protein sequence ID" value="AIF12628.1"/>
    <property type="molecule type" value="Genomic_DNA"/>
</dbReference>
<accession>A0A075HFH2</accession>
<dbReference type="AlphaFoldDB" id="A0A075HFH2"/>
<organism evidence="1">
    <name type="scientific">uncultured marine thaumarchaeote KM3_56_F06</name>
    <dbReference type="NCBI Taxonomy" id="1456204"/>
    <lineage>
        <taxon>Archaea</taxon>
        <taxon>Nitrososphaerota</taxon>
        <taxon>environmental samples</taxon>
    </lineage>
</organism>
<reference evidence="1" key="1">
    <citation type="journal article" date="2014" name="Genome Biol. Evol.">
        <title>Pangenome evidence for extensive interdomain horizontal transfer affecting lineage core and shell genes in uncultured planktonic thaumarchaeota and euryarchaeota.</title>
        <authorList>
            <person name="Deschamps P."/>
            <person name="Zivanovic Y."/>
            <person name="Moreira D."/>
            <person name="Rodriguez-Valera F."/>
            <person name="Lopez-Garcia P."/>
        </authorList>
    </citation>
    <scope>NUCLEOTIDE SEQUENCE</scope>
</reference>
<evidence type="ECO:0000313" key="1">
    <source>
        <dbReference type="EMBL" id="AIF12628.1"/>
    </source>
</evidence>